<keyword evidence="2" id="KW-1185">Reference proteome</keyword>
<sequence>MAGEDFEDNQPSVINIDDEEEGEDLFNYNFMEDYIRMDGHDQYDDLDQIIRDGVMVDAVVNARENRNRNLLQNNDNFFDVDAAGEVEDLQIIRDELEEAEEEEEGEDLFNENFLEDYRHMDGHE</sequence>
<evidence type="ECO:0000313" key="2">
    <source>
        <dbReference type="Proteomes" id="UP000694251"/>
    </source>
</evidence>
<accession>A0A8T2CRS0</accession>
<proteinExistence type="predicted"/>
<dbReference type="GO" id="GO:0003677">
    <property type="term" value="F:DNA binding"/>
    <property type="evidence" value="ECO:0007669"/>
    <property type="project" value="InterPro"/>
</dbReference>
<organism evidence="1 2">
    <name type="scientific">Arabidopsis suecica</name>
    <name type="common">Swedish thale-cress</name>
    <name type="synonym">Cardaminopsis suecica</name>
    <dbReference type="NCBI Taxonomy" id="45249"/>
    <lineage>
        <taxon>Eukaryota</taxon>
        <taxon>Viridiplantae</taxon>
        <taxon>Streptophyta</taxon>
        <taxon>Embryophyta</taxon>
        <taxon>Tracheophyta</taxon>
        <taxon>Spermatophyta</taxon>
        <taxon>Magnoliopsida</taxon>
        <taxon>eudicotyledons</taxon>
        <taxon>Gunneridae</taxon>
        <taxon>Pentapetalae</taxon>
        <taxon>rosids</taxon>
        <taxon>malvids</taxon>
        <taxon>Brassicales</taxon>
        <taxon>Brassicaceae</taxon>
        <taxon>Camelineae</taxon>
        <taxon>Arabidopsis</taxon>
    </lineage>
</organism>
<reference evidence="1 2" key="1">
    <citation type="submission" date="2020-12" db="EMBL/GenBank/DDBJ databases">
        <title>Concerted genomic and epigenomic changes stabilize Arabidopsis allopolyploids.</title>
        <authorList>
            <person name="Chen Z."/>
        </authorList>
    </citation>
    <scope>NUCLEOTIDE SEQUENCE [LARGE SCALE GENOMIC DNA]</scope>
    <source>
        <strain evidence="1">As9502</strain>
        <tissue evidence="1">Leaf</tissue>
    </source>
</reference>
<dbReference type="GO" id="GO:0005634">
    <property type="term" value="C:nucleus"/>
    <property type="evidence" value="ECO:0007669"/>
    <property type="project" value="InterPro"/>
</dbReference>
<dbReference type="GO" id="GO:0005524">
    <property type="term" value="F:ATP binding"/>
    <property type="evidence" value="ECO:0007669"/>
    <property type="project" value="InterPro"/>
</dbReference>
<dbReference type="GO" id="GO:0006270">
    <property type="term" value="P:DNA replication initiation"/>
    <property type="evidence" value="ECO:0007669"/>
    <property type="project" value="InterPro"/>
</dbReference>
<protein>
    <submittedName>
        <fullName evidence="1">DNA replication licensing factor Mcm2</fullName>
    </submittedName>
</protein>
<dbReference type="InterPro" id="IPR008045">
    <property type="entry name" value="MCM2"/>
</dbReference>
<dbReference type="EMBL" id="JAEFBJ010000006">
    <property type="protein sequence ID" value="KAG7599594.1"/>
    <property type="molecule type" value="Genomic_DNA"/>
</dbReference>
<dbReference type="AlphaFoldDB" id="A0A8T2CRS0"/>
<dbReference type="Proteomes" id="UP000694251">
    <property type="component" value="Chromosome 6"/>
</dbReference>
<dbReference type="Pfam" id="PF12619">
    <property type="entry name" value="MCM2_N"/>
    <property type="match status" value="1"/>
</dbReference>
<evidence type="ECO:0000313" key="1">
    <source>
        <dbReference type="EMBL" id="KAG7599594.1"/>
    </source>
</evidence>
<comment type="caution">
    <text evidence="1">The sequence shown here is derived from an EMBL/GenBank/DDBJ whole genome shotgun (WGS) entry which is preliminary data.</text>
</comment>
<name>A0A8T2CRS0_ARASU</name>
<dbReference type="OrthoDB" id="10467273at2759"/>
<dbReference type="GO" id="GO:0042555">
    <property type="term" value="C:MCM complex"/>
    <property type="evidence" value="ECO:0007669"/>
    <property type="project" value="InterPro"/>
</dbReference>
<gene>
    <name evidence="1" type="ORF">ISN44_As06g037740</name>
</gene>